<proteinExistence type="predicted"/>
<sequence>MALPNINDLIGSDVTEAGFKAALQQFLENTADIDLLNSSATFKVHRILSGEFDSIDKITAPGLYVCNSDAIAATISGIPVNKSFHLAVSTESNSVSQEFKPFFSSDVYVRTSNASLNFPAFKKLALSEEVAASTNAAMSAISYKVSKNMFNTGTVVNNSRLSATGAIAAVTNAKRSAHIPVGAGRKYTISWTNAATIAPAIAFFKNTTDVQGQNYQALGLVSPVTITVPANVGYMVINTKHESSVELTNLQVELGEEATSYTPYSETGTVIKDSSLLPALAKDYEKVFESVNLFDESKILRNYFLSTGTGGLSPATGWTVSGFMPVIAGKQYTLDGQRGRQGISFFPTNSITTNPALLYINDNSLPITVTAPPGANYAVIALESASIKGWSKIQFEDGSVATQYIPFGQTLTLVDSEYLTTDVATVRNKLSLIEGVGYIQNYVSDLKAKLNISVYTPISSLVSSVFNFVSDDFDGQNMRVCGDDSAPVRMMGATIGANHGYGKAILTANGHGKTDSDIGSVWSDGTYQWVIIQVISVNSLAVTCRSENRSYSSALPALTHVSGATSTANITPTAVTDNQWRPMLKNHSIQHMVDGELIIDKTGDWSYEKSVSILESYDLMEKNAITEWVIANKGSYKVPYDAESALNVSMNYIFDANGGCLIPSNFFTYKSIAAQDLMFTQAARLNPGVNGQIKYYVPRSIAFKHNDQNFDFSVPTVVDGLTIADRIDFDIAKTEVGAVVPDRLIMLNDTIGFAVGYLPILDAHPSVRNARTSKGIQISKTDAKVYPYLVDGLTSLNAGDHYSCVAYRVYFKLEPKITAKFLIESDYGVFLYLHWHDMSQIYTLDLPKQLIGKPFEVIEKSSNTEILSGLTTSKLSFMVGEGSNATVVLRFL</sequence>
<organism evidence="1 2">
    <name type="scientific">Acinetobacter vivianii</name>
    <dbReference type="NCBI Taxonomy" id="1776742"/>
    <lineage>
        <taxon>Bacteria</taxon>
        <taxon>Pseudomonadati</taxon>
        <taxon>Pseudomonadota</taxon>
        <taxon>Gammaproteobacteria</taxon>
        <taxon>Moraxellales</taxon>
        <taxon>Moraxellaceae</taxon>
        <taxon>Acinetobacter</taxon>
    </lineage>
</organism>
<name>N9PXS0_9GAMM</name>
<keyword evidence="2" id="KW-1185">Reference proteome</keyword>
<dbReference type="AlphaFoldDB" id="N9PXS0"/>
<dbReference type="RefSeq" id="WP_005257531.1">
    <property type="nucleotide sequence ID" value="NZ_BMDR01000001.1"/>
</dbReference>
<dbReference type="EMBL" id="APRW01000009">
    <property type="protein sequence ID" value="ENX22476.1"/>
    <property type="molecule type" value="Genomic_DNA"/>
</dbReference>
<dbReference type="HOGENOM" id="CLU_323818_0_0_6"/>
<accession>N9PXS0</accession>
<dbReference type="GeneID" id="303682131"/>
<dbReference type="CDD" id="cd19958">
    <property type="entry name" value="pyocin_knob"/>
    <property type="match status" value="1"/>
</dbReference>
<comment type="caution">
    <text evidence="1">The sequence shown here is derived from an EMBL/GenBank/DDBJ whole genome shotgun (WGS) entry which is preliminary data.</text>
</comment>
<evidence type="ECO:0000313" key="1">
    <source>
        <dbReference type="EMBL" id="ENX22476.1"/>
    </source>
</evidence>
<dbReference type="Proteomes" id="UP000013173">
    <property type="component" value="Unassembled WGS sequence"/>
</dbReference>
<gene>
    <name evidence="1" type="ORF">F892_01718</name>
</gene>
<dbReference type="PATRIC" id="fig|1217706.3.peg.1659"/>
<reference evidence="1 2" key="1">
    <citation type="submission" date="2013-02" db="EMBL/GenBank/DDBJ databases">
        <title>The Genome Sequence of Acinetobacter sp. NIPH 2168.</title>
        <authorList>
            <consortium name="The Broad Institute Genome Sequencing Platform"/>
            <consortium name="The Broad Institute Genome Sequencing Center for Infectious Disease"/>
            <person name="Cerqueira G."/>
            <person name="Feldgarden M."/>
            <person name="Courvalin P."/>
            <person name="Perichon B."/>
            <person name="Grillot-Courvalin C."/>
            <person name="Clermont D."/>
            <person name="Rocha E."/>
            <person name="Yoon E.-J."/>
            <person name="Nemec A."/>
            <person name="Walker B."/>
            <person name="Young S.K."/>
            <person name="Zeng Q."/>
            <person name="Gargeya S."/>
            <person name="Fitzgerald M."/>
            <person name="Haas B."/>
            <person name="Abouelleil A."/>
            <person name="Alvarado L."/>
            <person name="Arachchi H.M."/>
            <person name="Berlin A.M."/>
            <person name="Chapman S.B."/>
            <person name="Dewar J."/>
            <person name="Goldberg J."/>
            <person name="Griggs A."/>
            <person name="Gujja S."/>
            <person name="Hansen M."/>
            <person name="Howarth C."/>
            <person name="Imamovic A."/>
            <person name="Larimer J."/>
            <person name="McCowan C."/>
            <person name="Murphy C."/>
            <person name="Neiman D."/>
            <person name="Pearson M."/>
            <person name="Priest M."/>
            <person name="Roberts A."/>
            <person name="Saif S."/>
            <person name="Shea T."/>
            <person name="Sisk P."/>
            <person name="Sykes S."/>
            <person name="Wortman J."/>
            <person name="Nusbaum C."/>
            <person name="Birren B."/>
        </authorList>
    </citation>
    <scope>NUCLEOTIDE SEQUENCE [LARGE SCALE GENOMIC DNA]</scope>
    <source>
        <strain evidence="1 2">NIPH 2168</strain>
    </source>
</reference>
<evidence type="ECO:0000313" key="2">
    <source>
        <dbReference type="Proteomes" id="UP000013173"/>
    </source>
</evidence>
<dbReference type="OrthoDB" id="10021544at2"/>
<protein>
    <submittedName>
        <fullName evidence="1">Uncharacterized protein</fullName>
    </submittedName>
</protein>